<keyword evidence="2" id="KW-1185">Reference proteome</keyword>
<sequence length="101" mass="11322">MSILRGNVYDSPARRRSAFTRLARFHHPAKQVGKRADEQKRAAKRMCEINQAKGILCDEGRIRACGEVGAVFEFEYEAWKKSTEAPSPGIKGSVGKYYPSC</sequence>
<accession>E5A945</accession>
<evidence type="ECO:0000313" key="1">
    <source>
        <dbReference type="EMBL" id="CBY00186.1"/>
    </source>
</evidence>
<dbReference type="Gene3D" id="1.10.287.110">
    <property type="entry name" value="DnaJ domain"/>
    <property type="match status" value="1"/>
</dbReference>
<evidence type="ECO:0000313" key="2">
    <source>
        <dbReference type="Proteomes" id="UP000002668"/>
    </source>
</evidence>
<protein>
    <submittedName>
        <fullName evidence="1">Uncharacterized protein</fullName>
    </submittedName>
</protein>
<name>E5A945_LEPMJ</name>
<dbReference type="InterPro" id="IPR036869">
    <property type="entry name" value="J_dom_sf"/>
</dbReference>
<organism evidence="2">
    <name type="scientific">Leptosphaeria maculans (strain JN3 / isolate v23.1.3 / race Av1-4-5-6-7-8)</name>
    <name type="common">Blackleg fungus</name>
    <name type="synonym">Phoma lingam</name>
    <dbReference type="NCBI Taxonomy" id="985895"/>
    <lineage>
        <taxon>Eukaryota</taxon>
        <taxon>Fungi</taxon>
        <taxon>Dikarya</taxon>
        <taxon>Ascomycota</taxon>
        <taxon>Pezizomycotina</taxon>
        <taxon>Dothideomycetes</taxon>
        <taxon>Pleosporomycetidae</taxon>
        <taxon>Pleosporales</taxon>
        <taxon>Pleosporineae</taxon>
        <taxon>Leptosphaeriaceae</taxon>
        <taxon>Plenodomus</taxon>
        <taxon>Plenodomus lingam/Leptosphaeria maculans species complex</taxon>
    </lineage>
</organism>
<dbReference type="AlphaFoldDB" id="E5A945"/>
<dbReference type="InParanoid" id="E5A945"/>
<gene>
    <name evidence="1" type="ORF">LEMA_P013160.1</name>
</gene>
<dbReference type="HOGENOM" id="CLU_2292225_0_0_1"/>
<reference evidence="2" key="1">
    <citation type="journal article" date="2011" name="Nat. Commun.">
        <title>Effector diversification within compartments of the Leptosphaeria maculans genome affected by Repeat-Induced Point mutations.</title>
        <authorList>
            <person name="Rouxel T."/>
            <person name="Grandaubert J."/>
            <person name="Hane J.K."/>
            <person name="Hoede C."/>
            <person name="van de Wouw A.P."/>
            <person name="Couloux A."/>
            <person name="Dominguez V."/>
            <person name="Anthouard V."/>
            <person name="Bally P."/>
            <person name="Bourras S."/>
            <person name="Cozijnsen A.J."/>
            <person name="Ciuffetti L.M."/>
            <person name="Degrave A."/>
            <person name="Dilmaghani A."/>
            <person name="Duret L."/>
            <person name="Fudal I."/>
            <person name="Goodwin S.B."/>
            <person name="Gout L."/>
            <person name="Glaser N."/>
            <person name="Linglin J."/>
            <person name="Kema G.H.J."/>
            <person name="Lapalu N."/>
            <person name="Lawrence C.B."/>
            <person name="May K."/>
            <person name="Meyer M."/>
            <person name="Ollivier B."/>
            <person name="Poulain J."/>
            <person name="Schoch C.L."/>
            <person name="Simon A."/>
            <person name="Spatafora J.W."/>
            <person name="Stachowiak A."/>
            <person name="Turgeon B.G."/>
            <person name="Tyler B.M."/>
            <person name="Vincent D."/>
            <person name="Weissenbach J."/>
            <person name="Amselem J."/>
            <person name="Quesneville H."/>
            <person name="Oliver R.P."/>
            <person name="Wincker P."/>
            <person name="Balesdent M.-H."/>
            <person name="Howlett B.J."/>
        </authorList>
    </citation>
    <scope>NUCLEOTIDE SEQUENCE [LARGE SCALE GENOMIC DNA]</scope>
    <source>
        <strain evidence="2">JN3 / isolate v23.1.3 / race Av1-4-5-6-7-8</strain>
    </source>
</reference>
<dbReference type="Proteomes" id="UP000002668">
    <property type="component" value="Genome"/>
</dbReference>
<dbReference type="EMBL" id="FP929138">
    <property type="protein sequence ID" value="CBY00186.1"/>
    <property type="molecule type" value="Genomic_DNA"/>
</dbReference>
<proteinExistence type="predicted"/>
<dbReference type="VEuPathDB" id="FungiDB:LEMA_P013160.1"/>
<dbReference type="OrthoDB" id="3690858at2759"/>
<dbReference type="SUPFAM" id="SSF46565">
    <property type="entry name" value="Chaperone J-domain"/>
    <property type="match status" value="1"/>
</dbReference>